<organism evidence="14 15">
    <name type="scientific">Neomicrococcus aestuarii</name>
    <dbReference type="NCBI Taxonomy" id="556325"/>
    <lineage>
        <taxon>Bacteria</taxon>
        <taxon>Bacillati</taxon>
        <taxon>Actinomycetota</taxon>
        <taxon>Actinomycetes</taxon>
        <taxon>Micrococcales</taxon>
        <taxon>Micrococcaceae</taxon>
        <taxon>Neomicrococcus</taxon>
    </lineage>
</organism>
<evidence type="ECO:0000313" key="15">
    <source>
        <dbReference type="Proteomes" id="UP000183530"/>
    </source>
</evidence>
<dbReference type="Gene3D" id="3.30.1490.190">
    <property type="match status" value="1"/>
</dbReference>
<evidence type="ECO:0000256" key="11">
    <source>
        <dbReference type="PIRSR" id="PIRSR602481-1"/>
    </source>
</evidence>
<dbReference type="InterPro" id="IPR043135">
    <property type="entry name" value="Fur_C"/>
</dbReference>
<dbReference type="Pfam" id="PF01475">
    <property type="entry name" value="FUR"/>
    <property type="match status" value="1"/>
</dbReference>
<gene>
    <name evidence="14" type="ORF">BHE16_01095</name>
</gene>
<keyword evidence="6 11" id="KW-0479">Metal-binding</keyword>
<evidence type="ECO:0000256" key="5">
    <source>
        <dbReference type="ARBA" id="ARBA00022491"/>
    </source>
</evidence>
<keyword evidence="7 11" id="KW-0862">Zinc</keyword>
<dbReference type="Gene3D" id="1.10.10.10">
    <property type="entry name" value="Winged helix-like DNA-binding domain superfamily/Winged helix DNA-binding domain"/>
    <property type="match status" value="1"/>
</dbReference>
<evidence type="ECO:0000256" key="12">
    <source>
        <dbReference type="PIRSR" id="PIRSR602481-2"/>
    </source>
</evidence>
<dbReference type="OrthoDB" id="8659436at2"/>
<dbReference type="PANTHER" id="PTHR33202">
    <property type="entry name" value="ZINC UPTAKE REGULATION PROTEIN"/>
    <property type="match status" value="1"/>
</dbReference>
<evidence type="ECO:0000256" key="6">
    <source>
        <dbReference type="ARBA" id="ARBA00022723"/>
    </source>
</evidence>
<keyword evidence="4" id="KW-0963">Cytoplasm</keyword>
<dbReference type="Proteomes" id="UP000183530">
    <property type="component" value="Chromosome"/>
</dbReference>
<evidence type="ECO:0000256" key="10">
    <source>
        <dbReference type="ARBA" id="ARBA00023163"/>
    </source>
</evidence>
<evidence type="ECO:0000256" key="13">
    <source>
        <dbReference type="SAM" id="MobiDB-lite"/>
    </source>
</evidence>
<evidence type="ECO:0000256" key="1">
    <source>
        <dbReference type="ARBA" id="ARBA00004496"/>
    </source>
</evidence>
<reference evidence="14 15" key="1">
    <citation type="submission" date="2016-11" db="EMBL/GenBank/DDBJ databases">
        <title>Genome sequencing of Zhihengliuella aestuarii B18 antagonistic to Plasmodiophora brassicae.</title>
        <authorList>
            <person name="Luo Y."/>
        </authorList>
    </citation>
    <scope>NUCLEOTIDE SEQUENCE [LARGE SCALE GENOMIC DNA]</scope>
    <source>
        <strain evidence="14 15">B18</strain>
    </source>
</reference>
<comment type="similarity">
    <text evidence="2">Belongs to the Fur family.</text>
</comment>
<dbReference type="PANTHER" id="PTHR33202:SF2">
    <property type="entry name" value="FERRIC UPTAKE REGULATION PROTEIN"/>
    <property type="match status" value="1"/>
</dbReference>
<feature type="binding site" evidence="12">
    <location>
        <position position="98"/>
    </location>
    <ligand>
        <name>Fe cation</name>
        <dbReference type="ChEBI" id="CHEBI:24875"/>
    </ligand>
</feature>
<dbReference type="GO" id="GO:1900376">
    <property type="term" value="P:regulation of secondary metabolite biosynthetic process"/>
    <property type="evidence" value="ECO:0007669"/>
    <property type="project" value="TreeGrafter"/>
</dbReference>
<feature type="binding site" evidence="12">
    <location>
        <position position="136"/>
    </location>
    <ligand>
        <name>Fe cation</name>
        <dbReference type="ChEBI" id="CHEBI:24875"/>
    </ligand>
</feature>
<keyword evidence="5" id="KW-0678">Repressor</keyword>
<feature type="binding site" evidence="12">
    <location>
        <position position="119"/>
    </location>
    <ligand>
        <name>Fe cation</name>
        <dbReference type="ChEBI" id="CHEBI:24875"/>
    </ligand>
</feature>
<keyword evidence="10" id="KW-0804">Transcription</keyword>
<dbReference type="GO" id="GO:0005829">
    <property type="term" value="C:cytosol"/>
    <property type="evidence" value="ECO:0007669"/>
    <property type="project" value="TreeGrafter"/>
</dbReference>
<comment type="cofactor">
    <cofactor evidence="12">
        <name>Mn(2+)</name>
        <dbReference type="ChEBI" id="CHEBI:29035"/>
    </cofactor>
    <cofactor evidence="12">
        <name>Fe(2+)</name>
        <dbReference type="ChEBI" id="CHEBI:29033"/>
    </cofactor>
    <text evidence="12">Binds 1 Mn(2+) or Fe(2+) ion per subunit.</text>
</comment>
<keyword evidence="12" id="KW-0408">Iron</keyword>
<dbReference type="GO" id="GO:0045892">
    <property type="term" value="P:negative regulation of DNA-templated transcription"/>
    <property type="evidence" value="ECO:0007669"/>
    <property type="project" value="TreeGrafter"/>
</dbReference>
<dbReference type="GO" id="GO:0000976">
    <property type="term" value="F:transcription cis-regulatory region binding"/>
    <property type="evidence" value="ECO:0007669"/>
    <property type="project" value="TreeGrafter"/>
</dbReference>
<evidence type="ECO:0000256" key="3">
    <source>
        <dbReference type="ARBA" id="ARBA00011738"/>
    </source>
</evidence>
<dbReference type="GO" id="GO:0003700">
    <property type="term" value="F:DNA-binding transcription factor activity"/>
    <property type="evidence" value="ECO:0007669"/>
    <property type="project" value="InterPro"/>
</dbReference>
<dbReference type="InterPro" id="IPR036390">
    <property type="entry name" value="WH_DNA-bd_sf"/>
</dbReference>
<dbReference type="EMBL" id="CP018135">
    <property type="protein sequence ID" value="APF39844.1"/>
    <property type="molecule type" value="Genomic_DNA"/>
</dbReference>
<feature type="region of interest" description="Disordered" evidence="13">
    <location>
        <begin position="1"/>
        <end position="27"/>
    </location>
</feature>
<dbReference type="InterPro" id="IPR002481">
    <property type="entry name" value="FUR"/>
</dbReference>
<feature type="compositionally biased region" description="Polar residues" evidence="13">
    <location>
        <begin position="1"/>
        <end position="18"/>
    </location>
</feature>
<dbReference type="AlphaFoldDB" id="A0A1L2ZKG8"/>
<evidence type="ECO:0000313" key="14">
    <source>
        <dbReference type="EMBL" id="APF39844.1"/>
    </source>
</evidence>
<dbReference type="STRING" id="556325.BHE16_01095"/>
<comment type="subunit">
    <text evidence="3">Homodimer.</text>
</comment>
<keyword evidence="8" id="KW-0805">Transcription regulation</keyword>
<dbReference type="InterPro" id="IPR036388">
    <property type="entry name" value="WH-like_DNA-bd_sf"/>
</dbReference>
<feature type="binding site" evidence="11">
    <location>
        <position position="147"/>
    </location>
    <ligand>
        <name>Zn(2+)</name>
        <dbReference type="ChEBI" id="CHEBI:29105"/>
    </ligand>
</feature>
<feature type="binding site" evidence="11">
    <location>
        <position position="104"/>
    </location>
    <ligand>
        <name>Zn(2+)</name>
        <dbReference type="ChEBI" id="CHEBI:29105"/>
    </ligand>
</feature>
<proteinExistence type="inferred from homology"/>
<comment type="cofactor">
    <cofactor evidence="11">
        <name>Zn(2+)</name>
        <dbReference type="ChEBI" id="CHEBI:29105"/>
    </cofactor>
    <text evidence="11">Binds 1 zinc ion per subunit.</text>
</comment>
<feature type="binding site" evidence="11">
    <location>
        <position position="107"/>
    </location>
    <ligand>
        <name>Zn(2+)</name>
        <dbReference type="ChEBI" id="CHEBI:29105"/>
    </ligand>
</feature>
<accession>A0A1L2ZKG8</accession>
<evidence type="ECO:0000256" key="4">
    <source>
        <dbReference type="ARBA" id="ARBA00022490"/>
    </source>
</evidence>
<dbReference type="FunFam" id="1.10.10.10:FF:000459">
    <property type="entry name" value="Ferric uptake regulation protein"/>
    <property type="match status" value="1"/>
</dbReference>
<sequence length="154" mass="17095">MSTEQAPTEPTSATNAAENRSVPVRNTRQRRSVEAALGEVPDFMSAQELFVWLQNRGEKVSLATVYRILQSMADEGIVDVVRTQEGESIFRQCHMDEHHHHLLCRGCGKTVEIEAPHVEEWTASIAAKHGFTQATHVVEISGLCAECSARARAR</sequence>
<dbReference type="CDD" id="cd07153">
    <property type="entry name" value="Fur_like"/>
    <property type="match status" value="1"/>
</dbReference>
<keyword evidence="9" id="KW-0238">DNA-binding</keyword>
<feature type="binding site" evidence="11">
    <location>
        <position position="144"/>
    </location>
    <ligand>
        <name>Zn(2+)</name>
        <dbReference type="ChEBI" id="CHEBI:29105"/>
    </ligand>
</feature>
<keyword evidence="15" id="KW-1185">Reference proteome</keyword>
<dbReference type="KEGG" id="nae:BHE16_01095"/>
<evidence type="ECO:0000256" key="9">
    <source>
        <dbReference type="ARBA" id="ARBA00023125"/>
    </source>
</evidence>
<dbReference type="SUPFAM" id="SSF46785">
    <property type="entry name" value="Winged helix' DNA-binding domain"/>
    <property type="match status" value="1"/>
</dbReference>
<dbReference type="RefSeq" id="WP_071893319.1">
    <property type="nucleotide sequence ID" value="NZ_CP018135.1"/>
</dbReference>
<dbReference type="GO" id="GO:0008270">
    <property type="term" value="F:zinc ion binding"/>
    <property type="evidence" value="ECO:0007669"/>
    <property type="project" value="TreeGrafter"/>
</dbReference>
<evidence type="ECO:0000256" key="7">
    <source>
        <dbReference type="ARBA" id="ARBA00022833"/>
    </source>
</evidence>
<evidence type="ECO:0000256" key="2">
    <source>
        <dbReference type="ARBA" id="ARBA00007957"/>
    </source>
</evidence>
<evidence type="ECO:0000256" key="8">
    <source>
        <dbReference type="ARBA" id="ARBA00023015"/>
    </source>
</evidence>
<name>A0A1L2ZKG8_9MICC</name>
<comment type="subcellular location">
    <subcellularLocation>
        <location evidence="1">Cytoplasm</location>
    </subcellularLocation>
</comment>
<protein>
    <submittedName>
        <fullName evidence="14">Transcriptional repressor</fullName>
    </submittedName>
</protein>